<protein>
    <submittedName>
        <fullName evidence="3">KLC1 protein</fullName>
    </submittedName>
</protein>
<dbReference type="InterPro" id="IPR019734">
    <property type="entry name" value="TPR_rpt"/>
</dbReference>
<organism evidence="3 4">
    <name type="scientific">Branchiostoma lanceolatum</name>
    <name type="common">Common lancelet</name>
    <name type="synonym">Amphioxus lanceolatum</name>
    <dbReference type="NCBI Taxonomy" id="7740"/>
    <lineage>
        <taxon>Eukaryota</taxon>
        <taxon>Metazoa</taxon>
        <taxon>Chordata</taxon>
        <taxon>Cephalochordata</taxon>
        <taxon>Leptocardii</taxon>
        <taxon>Amphioxiformes</taxon>
        <taxon>Branchiostomatidae</taxon>
        <taxon>Branchiostoma</taxon>
    </lineage>
</organism>
<dbReference type="AlphaFoldDB" id="A0A8J9Z8S8"/>
<dbReference type="PANTHER" id="PTHR19959">
    <property type="entry name" value="KINESIN LIGHT CHAIN"/>
    <property type="match status" value="1"/>
</dbReference>
<evidence type="ECO:0000256" key="1">
    <source>
        <dbReference type="SAM" id="MobiDB-lite"/>
    </source>
</evidence>
<dbReference type="SUPFAM" id="SSF81301">
    <property type="entry name" value="Nucleotidyltransferase"/>
    <property type="match status" value="1"/>
</dbReference>
<sequence>MAANERSQTTKETKPGLLRPDDLYTPDYEECLQKGNLQIENGDLHQAEETFAGALRLVAGESREREAVCLLRLGEVYKKWGELSCPKDHGALIKASALLNDALARIDKAWHHHALKHDPSSSQDHGSARVPPSEQNLELQHQDASPGISQVQGSKDYIKGLLQEIEIVFVNDVTGVDVSKEFQLDNVEEHKRKLMQIRSECETKLDSIAKKYSSFANNQSDEERKREELAQGTAVRDLYCKIAEDMKTFVRDLLEECIRVVGAPHGDVTYAVVGLGSLAREGMTPYSDLEFAILVQEGNNTDDVRTYFQALTRYLHLKILNLGETILPAVGVKSLNDFTSPNPLDDWYHDSLTPRGFAFDGAMPWASKTPLGREQGVTDDQLKDLILIPSEMAALQTDPRALSWSHLREVLTCVTLIHGDPSLVEDYETLLRSILFEEDAQSGTTLGMRRATKNLTASLQEFKTDLSGMLSAGKLFQVKKEIYRMPSILLSSLGLFFGIRAKSSWEIIQVLHSKEVINVEAEHNLKVAVSIATQLRLQTYLSNAGQKDNISTLSKASWESLEERKRDKNEAHPASDTFGMESHAILFRFFQTVLPLEEFVGGVFSSKLTGEKSSVLGVTLNTLNPQIQMSFETEEFYDSSLKNRALVDMRLLQYQDAKVCLEKHIAESDVDDASQSSVLIGQVMYHLGDYAGAVTCFQNLADQKVHSNKDRFSILNFLGQALHQNGDLQESLRCFEKVLKELRKKEPESDLSETVLLNNLACALRSSGKYPEAISCFEEALALDGGGKKQKQGNPRVAVILNNMGDAYQSEGQYAKSIQCYTEALTIEQRIYGDNRAHPFMAATLHNLGSAYRDIGNFSAAMSAFRSSLQIKEIVFGEEAMHPEIATTLDGLAAIKRHLGDFAYAQQLNTRALHIRRNVFGDNIDNLEIAESLTNMGINCLDRPEDFQQGLPFLEEAYEMRKRIFKVTSHTCVAKSLHNIGVVLYKLEQYELAKTKYQEALEMFREVGEPSAKNLDIAAALGGIGSCLCRLEDKSQGRVRLEEAVRMFKTISGSVNHDLIKLYSSLAKVMIEQGDIREAKATLMEALDVVRNSKVIHEGENTSNGEGEGAKSVQKTEEDAKAEEVALSHYYTAEEATILGELGVACVLSGDDRAMSFLQESLTAARQVHGDNHLSVATVLGNMGAATLQGGNVPKAIEHFMESLQILEDLYGEDGTHTSLEEVLTNLGYAYEENGDLETALAYFDRVLDIQRRKGVLDEADSKT</sequence>
<dbReference type="GO" id="GO:0008773">
    <property type="term" value="F:[protein-PII] uridylyltransferase activity"/>
    <property type="evidence" value="ECO:0007669"/>
    <property type="project" value="InterPro"/>
</dbReference>
<gene>
    <name evidence="3" type="primary">KLC1</name>
    <name evidence="3" type="ORF">BLAG_LOCUS10348</name>
</gene>
<keyword evidence="4" id="KW-1185">Reference proteome</keyword>
<dbReference type="Gene3D" id="1.25.40.10">
    <property type="entry name" value="Tetratricopeptide repeat domain"/>
    <property type="match status" value="4"/>
</dbReference>
<dbReference type="Pfam" id="PF13424">
    <property type="entry name" value="TPR_12"/>
    <property type="match status" value="4"/>
</dbReference>
<dbReference type="Pfam" id="PF13374">
    <property type="entry name" value="TPR_10"/>
    <property type="match status" value="1"/>
</dbReference>
<dbReference type="EMBL" id="OV696702">
    <property type="protein sequence ID" value="CAH1249147.1"/>
    <property type="molecule type" value="Genomic_DNA"/>
</dbReference>
<evidence type="ECO:0000313" key="3">
    <source>
        <dbReference type="EMBL" id="CAH1249147.1"/>
    </source>
</evidence>
<reference evidence="3" key="1">
    <citation type="submission" date="2022-01" db="EMBL/GenBank/DDBJ databases">
        <authorList>
            <person name="Braso-Vives M."/>
        </authorList>
    </citation>
    <scope>NUCLEOTIDE SEQUENCE</scope>
</reference>
<evidence type="ECO:0000259" key="2">
    <source>
        <dbReference type="Pfam" id="PF03445"/>
    </source>
</evidence>
<dbReference type="PANTHER" id="PTHR19959:SF119">
    <property type="entry name" value="FUNGAL LIPASE-LIKE DOMAIN-CONTAINING PROTEIN"/>
    <property type="match status" value="1"/>
</dbReference>
<name>A0A8J9Z8S8_BRALA</name>
<dbReference type="Pfam" id="PF03445">
    <property type="entry name" value="DUF294"/>
    <property type="match status" value="1"/>
</dbReference>
<feature type="compositionally biased region" description="Polar residues" evidence="1">
    <location>
        <begin position="133"/>
        <end position="151"/>
    </location>
</feature>
<dbReference type="InterPro" id="IPR011990">
    <property type="entry name" value="TPR-like_helical_dom_sf"/>
</dbReference>
<dbReference type="Pfam" id="PF13181">
    <property type="entry name" value="TPR_8"/>
    <property type="match status" value="1"/>
</dbReference>
<accession>A0A8J9Z8S8</accession>
<dbReference type="SUPFAM" id="SSF48452">
    <property type="entry name" value="TPR-like"/>
    <property type="match status" value="4"/>
</dbReference>
<dbReference type="Proteomes" id="UP000838412">
    <property type="component" value="Chromosome 17"/>
</dbReference>
<feature type="region of interest" description="Disordered" evidence="1">
    <location>
        <begin position="1097"/>
        <end position="1118"/>
    </location>
</feature>
<feature type="domain" description="Protein-PII uridylyltransferase N-terminal" evidence="2">
    <location>
        <begin position="231"/>
        <end position="323"/>
    </location>
</feature>
<feature type="region of interest" description="Disordered" evidence="1">
    <location>
        <begin position="114"/>
        <end position="151"/>
    </location>
</feature>
<proteinExistence type="predicted"/>
<evidence type="ECO:0000313" key="4">
    <source>
        <dbReference type="Proteomes" id="UP000838412"/>
    </source>
</evidence>
<dbReference type="InterPro" id="IPR043519">
    <property type="entry name" value="NT_sf"/>
</dbReference>
<dbReference type="OrthoDB" id="626167at2759"/>
<dbReference type="SMART" id="SM00028">
    <property type="entry name" value="TPR"/>
    <property type="match status" value="13"/>
</dbReference>
<dbReference type="InterPro" id="IPR005105">
    <property type="entry name" value="GlnD_Uridyltrans_N"/>
</dbReference>